<dbReference type="SUPFAM" id="SSF56801">
    <property type="entry name" value="Acetyl-CoA synthetase-like"/>
    <property type="match status" value="1"/>
</dbReference>
<dbReference type="PANTHER" id="PTHR43352">
    <property type="entry name" value="ACETYL-COA SYNTHETASE"/>
    <property type="match status" value="1"/>
</dbReference>
<reference evidence="5" key="1">
    <citation type="submission" date="2019-02" db="EMBL/GenBank/DDBJ databases">
        <authorList>
            <person name="Gruber-Vodicka R. H."/>
            <person name="Seah K. B. B."/>
        </authorList>
    </citation>
    <scope>NUCLEOTIDE SEQUENCE</scope>
    <source>
        <strain evidence="6">BECK_SA2B12</strain>
        <strain evidence="4">BECK_SA2B15</strain>
        <strain evidence="5">BECK_SA2B20</strain>
    </source>
</reference>
<feature type="domain" description="AMP-dependent synthetase/ligase" evidence="2">
    <location>
        <begin position="22"/>
        <end position="379"/>
    </location>
</feature>
<dbReference type="AlphaFoldDB" id="A0A450UA92"/>
<dbReference type="InterPro" id="IPR000873">
    <property type="entry name" value="AMP-dep_synth/lig_dom"/>
</dbReference>
<dbReference type="Gene3D" id="3.40.50.980">
    <property type="match status" value="1"/>
</dbReference>
<dbReference type="GO" id="GO:0018858">
    <property type="term" value="F:benzoate-CoA ligase activity"/>
    <property type="evidence" value="ECO:0007669"/>
    <property type="project" value="UniProtKB-EC"/>
</dbReference>
<dbReference type="EMBL" id="CAADFG010000003">
    <property type="protein sequence ID" value="VFJ87406.1"/>
    <property type="molecule type" value="Genomic_DNA"/>
</dbReference>
<feature type="domain" description="AMP-binding enzyme C-terminal" evidence="3">
    <location>
        <begin position="430"/>
        <end position="507"/>
    </location>
</feature>
<evidence type="ECO:0000259" key="2">
    <source>
        <dbReference type="Pfam" id="PF00501"/>
    </source>
</evidence>
<dbReference type="InterPro" id="IPR025110">
    <property type="entry name" value="AMP-bd_C"/>
</dbReference>
<dbReference type="EMBL" id="CAADFJ010000003">
    <property type="protein sequence ID" value="VFJ95718.1"/>
    <property type="molecule type" value="Genomic_DNA"/>
</dbReference>
<dbReference type="GO" id="GO:0005524">
    <property type="term" value="F:ATP binding"/>
    <property type="evidence" value="ECO:0007669"/>
    <property type="project" value="InterPro"/>
</dbReference>
<dbReference type="PANTHER" id="PTHR43352:SF1">
    <property type="entry name" value="ANTHRANILATE--COA LIGASE"/>
    <property type="match status" value="1"/>
</dbReference>
<dbReference type="Pfam" id="PF00501">
    <property type="entry name" value="AMP-binding"/>
    <property type="match status" value="1"/>
</dbReference>
<dbReference type="Pfam" id="PF13193">
    <property type="entry name" value="AMP-binding_C"/>
    <property type="match status" value="1"/>
</dbReference>
<dbReference type="InterPro" id="IPR045851">
    <property type="entry name" value="AMP-bd_C_sf"/>
</dbReference>
<dbReference type="NCBIfam" id="TIGR02262">
    <property type="entry name" value="benz_CoA_lig"/>
    <property type="match status" value="1"/>
</dbReference>
<evidence type="ECO:0000256" key="1">
    <source>
        <dbReference type="ARBA" id="ARBA00022598"/>
    </source>
</evidence>
<sequence>MSETPLPEHFNAATVFVDTHRDEGRGDRPAMVCGERTVTYGELYENVNRFGNVLGDLDIRMEERVAILLPDIPEFAFAFFGTLKTGAVAVPLNTLLSPGEYEYLLNDSRARLLVVHPSLLHSILEARGRLKYLRHILVCGGDATGYPRLESRLAAASPALQVADTTGDDAAFWLYSSGTTGFPKGAIHLHHDMLVVADRYARETLGIGESDLCFSVAKLFFAYGLGNSLYFPLRVGGAGVLLPDKPLPDAVFRVIDRYRPTVFYSIPTSYAALLKTAEKEKRTGLGRVRLCVSAGEPLPKPIFERWRDRFGVEILDGIGSTEALHIFISNRPGGARGGSTGQIVPGYDARIVDHTGNALPPGSVGTLLIRGDSIASGYWNKHEQTKKTMLGAWYDTCDKFSVDEEGFYYYAGRTDDAMKVSGQYVWPTDVEAVLQEHPAVLESGVTGIPDEAGLLKPAAYVVLKGGYRPSPELALELQAFVKNNTAPYKYPRWVAFVDELPKTATGKIQRFKLRSRTLPC</sequence>
<dbReference type="EC" id="6.2.1.25" evidence="5"/>
<proteinExistence type="predicted"/>
<dbReference type="InterPro" id="IPR011957">
    <property type="entry name" value="Benz_CoA_lig"/>
</dbReference>
<name>A0A450UA92_9GAMM</name>
<dbReference type="GO" id="GO:0044550">
    <property type="term" value="P:secondary metabolite biosynthetic process"/>
    <property type="evidence" value="ECO:0007669"/>
    <property type="project" value="TreeGrafter"/>
</dbReference>
<dbReference type="Gene3D" id="3.40.50.12820">
    <property type="match status" value="1"/>
</dbReference>
<dbReference type="Gene3D" id="2.30.38.10">
    <property type="entry name" value="Luciferase, Domain 3"/>
    <property type="match status" value="1"/>
</dbReference>
<evidence type="ECO:0000313" key="4">
    <source>
        <dbReference type="EMBL" id="VFJ87406.1"/>
    </source>
</evidence>
<evidence type="ECO:0000313" key="5">
    <source>
        <dbReference type="EMBL" id="VFJ88980.1"/>
    </source>
</evidence>
<keyword evidence="1 5" id="KW-0436">Ligase</keyword>
<organism evidence="5">
    <name type="scientific">Candidatus Kentrum eta</name>
    <dbReference type="NCBI Taxonomy" id="2126337"/>
    <lineage>
        <taxon>Bacteria</taxon>
        <taxon>Pseudomonadati</taxon>
        <taxon>Pseudomonadota</taxon>
        <taxon>Gammaproteobacteria</taxon>
        <taxon>Candidatus Kentrum</taxon>
    </lineage>
</organism>
<gene>
    <name evidence="4" type="ORF">BECKH772A_GA0070896_1000310</name>
    <name evidence="5" type="ORF">BECKH772B_GA0070898_1000310</name>
    <name evidence="6" type="ORF">BECKH772C_GA0070978_1000310</name>
</gene>
<evidence type="ECO:0000259" key="3">
    <source>
        <dbReference type="Pfam" id="PF13193"/>
    </source>
</evidence>
<evidence type="ECO:0000313" key="6">
    <source>
        <dbReference type="EMBL" id="VFJ95718.1"/>
    </source>
</evidence>
<accession>A0A450UA92</accession>
<dbReference type="EMBL" id="CAADFI010000003">
    <property type="protein sequence ID" value="VFJ88980.1"/>
    <property type="molecule type" value="Genomic_DNA"/>
</dbReference>
<protein>
    <submittedName>
        <fullName evidence="5">Benzoate-CoA ligase</fullName>
        <ecNumber evidence="5">6.2.1.25</ecNumber>
    </submittedName>
</protein>
<dbReference type="Gene3D" id="3.30.300.30">
    <property type="match status" value="1"/>
</dbReference>